<dbReference type="PANTHER" id="PTHR43806:SF58">
    <property type="entry name" value="ALKALINE PROTEASE 1-RELATED"/>
    <property type="match status" value="1"/>
</dbReference>
<keyword evidence="10" id="KW-1185">Reference proteome</keyword>
<feature type="signal peptide" evidence="6">
    <location>
        <begin position="1"/>
        <end position="15"/>
    </location>
</feature>
<reference evidence="9" key="2">
    <citation type="submission" date="2021-01" db="UniProtKB">
        <authorList>
            <consortium name="EnsemblMetazoa"/>
        </authorList>
    </citation>
    <scope>IDENTIFICATION</scope>
</reference>
<feature type="domain" description="Inhibitor I9" evidence="8">
    <location>
        <begin position="51"/>
        <end position="95"/>
    </location>
</feature>
<proteinExistence type="inferred from homology"/>
<dbReference type="AlphaFoldDB" id="A0A7M7RD03"/>
<reference evidence="10" key="1">
    <citation type="submission" date="2015-02" db="EMBL/GenBank/DDBJ databases">
        <title>Genome sequencing for Strongylocentrotus purpuratus.</title>
        <authorList>
            <person name="Murali S."/>
            <person name="Liu Y."/>
            <person name="Vee V."/>
            <person name="English A."/>
            <person name="Wang M."/>
            <person name="Skinner E."/>
            <person name="Han Y."/>
            <person name="Muzny D.M."/>
            <person name="Worley K.C."/>
            <person name="Gibbs R.A."/>
        </authorList>
    </citation>
    <scope>NUCLEOTIDE SEQUENCE</scope>
</reference>
<dbReference type="PANTHER" id="PTHR43806">
    <property type="entry name" value="PEPTIDASE S8"/>
    <property type="match status" value="1"/>
</dbReference>
<dbReference type="InterPro" id="IPR000209">
    <property type="entry name" value="Peptidase_S8/S53_dom"/>
</dbReference>
<feature type="active site" description="Charge relay system" evidence="5">
    <location>
        <position position="313"/>
    </location>
</feature>
<evidence type="ECO:0000313" key="9">
    <source>
        <dbReference type="EnsemblMetazoa" id="XP_790288"/>
    </source>
</evidence>
<keyword evidence="3 5" id="KW-0378">Hydrolase</keyword>
<dbReference type="PROSITE" id="PS51892">
    <property type="entry name" value="SUBTILASE"/>
    <property type="match status" value="1"/>
</dbReference>
<evidence type="ECO:0000259" key="7">
    <source>
        <dbReference type="Pfam" id="PF00082"/>
    </source>
</evidence>
<dbReference type="PROSITE" id="PS00137">
    <property type="entry name" value="SUBTILASE_HIS"/>
    <property type="match status" value="1"/>
</dbReference>
<dbReference type="KEGG" id="spu:585364"/>
<evidence type="ECO:0000313" key="10">
    <source>
        <dbReference type="Proteomes" id="UP000007110"/>
    </source>
</evidence>
<dbReference type="InterPro" id="IPR034193">
    <property type="entry name" value="PCSK9_ProteinaseK-like"/>
</dbReference>
<dbReference type="PROSITE" id="PS00138">
    <property type="entry name" value="SUBTILASE_SER"/>
    <property type="match status" value="1"/>
</dbReference>
<feature type="chain" id="PRO_5036207840" evidence="6">
    <location>
        <begin position="16"/>
        <end position="356"/>
    </location>
</feature>
<dbReference type="InterPro" id="IPR036852">
    <property type="entry name" value="Peptidase_S8/S53_dom_sf"/>
</dbReference>
<dbReference type="EnsemblMetazoa" id="XM_785195">
    <property type="protein sequence ID" value="XP_790288"/>
    <property type="gene ID" value="LOC585364"/>
</dbReference>
<dbReference type="GO" id="GO:0006508">
    <property type="term" value="P:proteolysis"/>
    <property type="evidence" value="ECO:0007669"/>
    <property type="project" value="UniProtKB-KW"/>
</dbReference>
<dbReference type="Gene3D" id="3.30.70.80">
    <property type="entry name" value="Peptidase S8 propeptide/proteinase inhibitor I9"/>
    <property type="match status" value="1"/>
</dbReference>
<dbReference type="GO" id="GO:0005615">
    <property type="term" value="C:extracellular space"/>
    <property type="evidence" value="ECO:0000318"/>
    <property type="project" value="GO_Central"/>
</dbReference>
<dbReference type="InterPro" id="IPR010259">
    <property type="entry name" value="S8pro/Inhibitor_I9"/>
</dbReference>
<feature type="active site" description="Charge relay system" evidence="5">
    <location>
        <position position="130"/>
    </location>
</feature>
<dbReference type="PRINTS" id="PR00723">
    <property type="entry name" value="SUBTILISIN"/>
</dbReference>
<dbReference type="RefSeq" id="XP_790288.3">
    <property type="nucleotide sequence ID" value="XM_785195.5"/>
</dbReference>
<dbReference type="InterPro" id="IPR022398">
    <property type="entry name" value="Peptidase_S8_His-AS"/>
</dbReference>
<dbReference type="RefSeq" id="XP_011682100.1">
    <property type="nucleotide sequence ID" value="XM_011683798.2"/>
</dbReference>
<evidence type="ECO:0000256" key="5">
    <source>
        <dbReference type="PROSITE-ProRule" id="PRU01240"/>
    </source>
</evidence>
<dbReference type="SUPFAM" id="SSF54897">
    <property type="entry name" value="Protease propeptides/inhibitors"/>
    <property type="match status" value="1"/>
</dbReference>
<dbReference type="FunFam" id="3.40.50.200:FF:000014">
    <property type="entry name" value="Proteinase K"/>
    <property type="match status" value="1"/>
</dbReference>
<dbReference type="OrthoDB" id="206201at2759"/>
<dbReference type="Pfam" id="PF05922">
    <property type="entry name" value="Inhibitor_I9"/>
    <property type="match status" value="1"/>
</dbReference>
<evidence type="ECO:0000256" key="1">
    <source>
        <dbReference type="ARBA" id="ARBA00011073"/>
    </source>
</evidence>
<keyword evidence="2 5" id="KW-0645">Protease</keyword>
<dbReference type="GeneID" id="585364"/>
<dbReference type="GO" id="GO:0004252">
    <property type="term" value="F:serine-type endopeptidase activity"/>
    <property type="evidence" value="ECO:0000318"/>
    <property type="project" value="GO_Central"/>
</dbReference>
<dbReference type="InterPro" id="IPR015500">
    <property type="entry name" value="Peptidase_S8_subtilisin-rel"/>
</dbReference>
<feature type="active site" description="Charge relay system" evidence="5">
    <location>
        <position position="160"/>
    </location>
</feature>
<dbReference type="CDD" id="cd04077">
    <property type="entry name" value="Peptidases_S8_PCSK9_ProteinaseK_like"/>
    <property type="match status" value="1"/>
</dbReference>
<evidence type="ECO:0000256" key="2">
    <source>
        <dbReference type="ARBA" id="ARBA00022670"/>
    </source>
</evidence>
<organism evidence="9 10">
    <name type="scientific">Strongylocentrotus purpuratus</name>
    <name type="common">Purple sea urchin</name>
    <dbReference type="NCBI Taxonomy" id="7668"/>
    <lineage>
        <taxon>Eukaryota</taxon>
        <taxon>Metazoa</taxon>
        <taxon>Echinodermata</taxon>
        <taxon>Eleutherozoa</taxon>
        <taxon>Echinozoa</taxon>
        <taxon>Echinoidea</taxon>
        <taxon>Euechinoidea</taxon>
        <taxon>Echinacea</taxon>
        <taxon>Camarodonta</taxon>
        <taxon>Echinidea</taxon>
        <taxon>Strongylocentrotidae</taxon>
        <taxon>Strongylocentrotus</taxon>
    </lineage>
</organism>
<evidence type="ECO:0000256" key="3">
    <source>
        <dbReference type="ARBA" id="ARBA00022801"/>
    </source>
</evidence>
<dbReference type="InterPro" id="IPR050131">
    <property type="entry name" value="Peptidase_S8_subtilisin-like"/>
</dbReference>
<name>A0A7M7RD03_STRPU</name>
<dbReference type="InParanoid" id="A0A7M7RD03"/>
<evidence type="ECO:0000256" key="6">
    <source>
        <dbReference type="SAM" id="SignalP"/>
    </source>
</evidence>
<protein>
    <submittedName>
        <fullName evidence="9">Uncharacterized protein</fullName>
    </submittedName>
</protein>
<evidence type="ECO:0000256" key="4">
    <source>
        <dbReference type="ARBA" id="ARBA00022825"/>
    </source>
</evidence>
<dbReference type="InterPro" id="IPR037045">
    <property type="entry name" value="S8pro/Inhibitor_I9_sf"/>
</dbReference>
<keyword evidence="6" id="KW-0732">Signal</keyword>
<dbReference type="Proteomes" id="UP000007110">
    <property type="component" value="Unassembled WGS sequence"/>
</dbReference>
<dbReference type="EnsemblMetazoa" id="XM_011683798">
    <property type="protein sequence ID" value="XP_011682100"/>
    <property type="gene ID" value="LOC585364"/>
</dbReference>
<comment type="similarity">
    <text evidence="1 5">Belongs to the peptidase S8 family.</text>
</comment>
<dbReference type="FunCoup" id="A0A7M7RD03">
    <property type="interactions" value="14"/>
</dbReference>
<feature type="domain" description="Peptidase S8/S53" evidence="7">
    <location>
        <begin position="121"/>
        <end position="332"/>
    </location>
</feature>
<evidence type="ECO:0000259" key="8">
    <source>
        <dbReference type="Pfam" id="PF05922"/>
    </source>
</evidence>
<dbReference type="SUPFAM" id="SSF52743">
    <property type="entry name" value="Subtilisin-like"/>
    <property type="match status" value="1"/>
</dbReference>
<dbReference type="Pfam" id="PF00082">
    <property type="entry name" value="Peptidase_S8"/>
    <property type="match status" value="1"/>
</dbReference>
<dbReference type="Gene3D" id="3.40.50.200">
    <property type="entry name" value="Peptidase S8/S53 domain"/>
    <property type="match status" value="1"/>
</dbReference>
<keyword evidence="4 5" id="KW-0720">Serine protease</keyword>
<dbReference type="InterPro" id="IPR023828">
    <property type="entry name" value="Peptidase_S8_Ser-AS"/>
</dbReference>
<accession>A0A7M7RD03</accession>
<sequence>MRAFITFLLVAAATAELAPLLENSKPIPGKFIIKLKDEYDIDAVASSVRLSGGRVGSIFKHAIRGFVAELSDNVLDIVRRFSAVEYVEQDGVYTTQETWGLDRVDQRDLPLDNSYSPSGTGAGHTVYVIDTGVYASSDFGGRAEQKANFARGDNEDCNGHGSHCAGTIGSTTYGVAKGVNIVGVKVLNCIGSGSTSGIVGGCDFVISDVQANNNKGVASMSLGGGASLTLDRAVKSMIDAGIPTAVAAGNSNEDAQNTSPARLEEAITVGATDINDNRSSFSNYGSTLDIWAPGTDITSWWKDGTERTISGTSMACPHVAGAIAVYGQDTDAMLANASEGKISDVKIGSPTKFLYV</sequence>